<feature type="region of interest" description="Disordered" evidence="1">
    <location>
        <begin position="59"/>
        <end position="149"/>
    </location>
</feature>
<feature type="compositionally biased region" description="Basic residues" evidence="1">
    <location>
        <begin position="67"/>
        <end position="80"/>
    </location>
</feature>
<evidence type="ECO:0000313" key="4">
    <source>
        <dbReference type="Proteomes" id="UP000244488"/>
    </source>
</evidence>
<keyword evidence="2 3" id="KW-0812">Transmembrane</keyword>
<dbReference type="AlphaFoldDB" id="A0A2T6IEZ7"/>
<proteinExistence type="predicted"/>
<dbReference type="VEuPathDB" id="ToxoDB:TGBR9_384780"/>
<sequence length="246" mass="28836">MLVFRRRRWNGVHLLMLGNFLFAALAFSLDWRQAVYMAEHGIRHPALWYGRRECGVQARCSETSQGGKRRRRKERGKRRESRKEEAGQRGRGDQSQKEGNRKREEHTETRRGRNKGRQDEEEQEKEKKVERREEGLDDPAAEIQARTRVLRSREKYESDKTYGRLNSCYLGGTLQTMRKVASRVFKKMQDISALMTFILVSLGWKTLRSQLSRIEVQFVAGLCVISLYLGFFEIILGGFQEVVEFL</sequence>
<dbReference type="Proteomes" id="UP000244488">
    <property type="component" value="Unassembled WGS sequence"/>
</dbReference>
<accession>A0A2T6IEZ7</accession>
<keyword evidence="2" id="KW-0472">Membrane</keyword>
<dbReference type="EMBL" id="AFHV02003415">
    <property type="protein sequence ID" value="PUA83895.1"/>
    <property type="molecule type" value="Genomic_DNA"/>
</dbReference>
<name>A0A2T6IEZ7_TOXGO</name>
<feature type="transmembrane region" description="Helical" evidence="2">
    <location>
        <begin position="219"/>
        <end position="239"/>
    </location>
</feature>
<evidence type="ECO:0000256" key="1">
    <source>
        <dbReference type="SAM" id="MobiDB-lite"/>
    </source>
</evidence>
<gene>
    <name evidence="3" type="ORF">TGBR9_384780</name>
</gene>
<feature type="compositionally biased region" description="Basic and acidic residues" evidence="1">
    <location>
        <begin position="124"/>
        <end position="134"/>
    </location>
</feature>
<feature type="transmembrane region" description="Helical" evidence="2">
    <location>
        <begin position="12"/>
        <end position="29"/>
    </location>
</feature>
<feature type="compositionally biased region" description="Basic and acidic residues" evidence="1">
    <location>
        <begin position="81"/>
        <end position="111"/>
    </location>
</feature>
<comment type="caution">
    <text evidence="3">The sequence shown here is derived from an EMBL/GenBank/DDBJ whole genome shotgun (WGS) entry which is preliminary data.</text>
</comment>
<evidence type="ECO:0000313" key="3">
    <source>
        <dbReference type="EMBL" id="PUA83895.1"/>
    </source>
</evidence>
<protein>
    <submittedName>
        <fullName evidence="3">Putative transmembrane protein</fullName>
    </submittedName>
</protein>
<reference evidence="3 4" key="1">
    <citation type="journal article" date="2016" name="Nat. Commun.">
        <title>Local admixture of amplified and diversified secreted pathogenesis determinants shapes mosaic Toxoplasma gondii genomes.</title>
        <authorList>
            <person name="Lorenzi H."/>
            <person name="Khan A."/>
            <person name="Behnke M.S."/>
            <person name="Namasivayam S."/>
            <person name="Swapna L.S."/>
            <person name="Hadjithomas M."/>
            <person name="Karamycheva S."/>
            <person name="Pinney D."/>
            <person name="Brunk B.P."/>
            <person name="Ajioka J.W."/>
            <person name="Ajzenberg D."/>
            <person name="Boothroyd J.C."/>
            <person name="Boyle J.P."/>
            <person name="Darde M.L."/>
            <person name="Diaz-Miranda M.A."/>
            <person name="Dubey J.P."/>
            <person name="Fritz H.M."/>
            <person name="Gennari S.M."/>
            <person name="Gregory B.D."/>
            <person name="Kim K."/>
            <person name="Saeij J.P."/>
            <person name="Su C."/>
            <person name="White M.W."/>
            <person name="Zhu X.Q."/>
            <person name="Howe D.K."/>
            <person name="Rosenthal B.M."/>
            <person name="Grigg M.E."/>
            <person name="Parkinson J."/>
            <person name="Liu L."/>
            <person name="Kissinger J.C."/>
            <person name="Roos D.S."/>
            <person name="Sibley L.D."/>
        </authorList>
    </citation>
    <scope>NUCLEOTIDE SEQUENCE [LARGE SCALE GENOMIC DNA]</scope>
    <source>
        <strain evidence="3 4">TgCATBr9</strain>
    </source>
</reference>
<organism evidence="3 4">
    <name type="scientific">Toxoplasma gondii TgCATBr9</name>
    <dbReference type="NCBI Taxonomy" id="943120"/>
    <lineage>
        <taxon>Eukaryota</taxon>
        <taxon>Sar</taxon>
        <taxon>Alveolata</taxon>
        <taxon>Apicomplexa</taxon>
        <taxon>Conoidasida</taxon>
        <taxon>Coccidia</taxon>
        <taxon>Eucoccidiorida</taxon>
        <taxon>Eimeriorina</taxon>
        <taxon>Sarcocystidae</taxon>
        <taxon>Toxoplasma</taxon>
    </lineage>
</organism>
<keyword evidence="2" id="KW-1133">Transmembrane helix</keyword>
<evidence type="ECO:0000256" key="2">
    <source>
        <dbReference type="SAM" id="Phobius"/>
    </source>
</evidence>